<dbReference type="SMART" id="SM00543">
    <property type="entry name" value="MIF4G"/>
    <property type="match status" value="1"/>
</dbReference>
<dbReference type="Proteomes" id="UP001607303">
    <property type="component" value="Unassembled WGS sequence"/>
</dbReference>
<dbReference type="InterPro" id="IPR016024">
    <property type="entry name" value="ARM-type_fold"/>
</dbReference>
<feature type="compositionally biased region" description="Basic residues" evidence="4">
    <location>
        <begin position="27"/>
        <end position="41"/>
    </location>
</feature>
<protein>
    <submittedName>
        <fullName evidence="6">Nucleolar MIF4G domain-containing protein 1</fullName>
    </submittedName>
</protein>
<proteinExistence type="inferred from homology"/>
<dbReference type="SMART" id="SM00544">
    <property type="entry name" value="MA3"/>
    <property type="match status" value="1"/>
</dbReference>
<feature type="domain" description="MI" evidence="5">
    <location>
        <begin position="583"/>
        <end position="699"/>
    </location>
</feature>
<keyword evidence="7" id="KW-1185">Reference proteome</keyword>
<name>A0ABD2ARA4_VESMC</name>
<evidence type="ECO:0000313" key="6">
    <source>
        <dbReference type="EMBL" id="KAL2722180.1"/>
    </source>
</evidence>
<dbReference type="AlphaFoldDB" id="A0ABD2ARA4"/>
<reference evidence="6 7" key="1">
    <citation type="journal article" date="2024" name="Ann. Entomol. Soc. Am.">
        <title>Genomic analyses of the southern and eastern yellowjacket wasps (Hymenoptera: Vespidae) reveal evolutionary signatures of social life.</title>
        <authorList>
            <person name="Catto M.A."/>
            <person name="Caine P.B."/>
            <person name="Orr S.E."/>
            <person name="Hunt B.G."/>
            <person name="Goodisman M.A.D."/>
        </authorList>
    </citation>
    <scope>NUCLEOTIDE SEQUENCE [LARGE SCALE GENOMIC DNA]</scope>
    <source>
        <strain evidence="6">232</strain>
        <tissue evidence="6">Head and thorax</tissue>
    </source>
</reference>
<feature type="region of interest" description="Disordered" evidence="4">
    <location>
        <begin position="71"/>
        <end position="100"/>
    </location>
</feature>
<dbReference type="FunFam" id="1.25.40.180:FF:000032">
    <property type="entry name" value="Nucleolar MIF4G domain-containing protein 1"/>
    <property type="match status" value="1"/>
</dbReference>
<feature type="region of interest" description="Disordered" evidence="4">
    <location>
        <begin position="1"/>
        <end position="41"/>
    </location>
</feature>
<evidence type="ECO:0000256" key="2">
    <source>
        <dbReference type="ARBA" id="ARBA00006856"/>
    </source>
</evidence>
<dbReference type="PANTHER" id="PTHR18034">
    <property type="entry name" value="CELL CYCLE CONTROL PROTEIN CWF22-RELATED"/>
    <property type="match status" value="1"/>
</dbReference>
<evidence type="ECO:0000256" key="3">
    <source>
        <dbReference type="ARBA" id="ARBA00023242"/>
    </source>
</evidence>
<dbReference type="PANTHER" id="PTHR18034:SF4">
    <property type="entry name" value="NUCLEOLAR MIF4G DOMAIN-CONTAINING PROTEIN 1"/>
    <property type="match status" value="1"/>
</dbReference>
<accession>A0ABD2ARA4</accession>
<dbReference type="SUPFAM" id="SSF48371">
    <property type="entry name" value="ARM repeat"/>
    <property type="match status" value="1"/>
</dbReference>
<dbReference type="InterPro" id="IPR050781">
    <property type="entry name" value="CWC22_splicing_factor"/>
</dbReference>
<evidence type="ECO:0000256" key="1">
    <source>
        <dbReference type="ARBA" id="ARBA00004604"/>
    </source>
</evidence>
<evidence type="ECO:0000256" key="4">
    <source>
        <dbReference type="SAM" id="MobiDB-lite"/>
    </source>
</evidence>
<comment type="subcellular location">
    <subcellularLocation>
        <location evidence="1">Nucleus</location>
        <location evidence="1">Nucleolus</location>
    </subcellularLocation>
</comment>
<evidence type="ECO:0000313" key="7">
    <source>
        <dbReference type="Proteomes" id="UP001607303"/>
    </source>
</evidence>
<evidence type="ECO:0000259" key="5">
    <source>
        <dbReference type="PROSITE" id="PS51366"/>
    </source>
</evidence>
<gene>
    <name evidence="6" type="ORF">V1477_021000</name>
</gene>
<keyword evidence="3" id="KW-0539">Nucleus</keyword>
<organism evidence="6 7">
    <name type="scientific">Vespula maculifrons</name>
    <name type="common">Eastern yellow jacket</name>
    <name type="synonym">Wasp</name>
    <dbReference type="NCBI Taxonomy" id="7453"/>
    <lineage>
        <taxon>Eukaryota</taxon>
        <taxon>Metazoa</taxon>
        <taxon>Ecdysozoa</taxon>
        <taxon>Arthropoda</taxon>
        <taxon>Hexapoda</taxon>
        <taxon>Insecta</taxon>
        <taxon>Pterygota</taxon>
        <taxon>Neoptera</taxon>
        <taxon>Endopterygota</taxon>
        <taxon>Hymenoptera</taxon>
        <taxon>Apocrita</taxon>
        <taxon>Aculeata</taxon>
        <taxon>Vespoidea</taxon>
        <taxon>Vespidae</taxon>
        <taxon>Vespinae</taxon>
        <taxon>Vespula</taxon>
    </lineage>
</organism>
<comment type="similarity">
    <text evidence="2">Belongs to the CWC22 family.</text>
</comment>
<dbReference type="GO" id="GO:0005730">
    <property type="term" value="C:nucleolus"/>
    <property type="evidence" value="ECO:0007669"/>
    <property type="project" value="UniProtKB-SubCell"/>
</dbReference>
<dbReference type="PROSITE" id="PS51366">
    <property type="entry name" value="MI"/>
    <property type="match status" value="1"/>
</dbReference>
<dbReference type="InterPro" id="IPR003890">
    <property type="entry name" value="MIF4G-like_typ-3"/>
</dbReference>
<feature type="compositionally biased region" description="Basic and acidic residues" evidence="4">
    <location>
        <begin position="14"/>
        <end position="26"/>
    </location>
</feature>
<dbReference type="InterPro" id="IPR003891">
    <property type="entry name" value="Initiation_fac_eIF4g_MI"/>
</dbReference>
<dbReference type="Pfam" id="PF02847">
    <property type="entry name" value="MA3"/>
    <property type="match status" value="1"/>
</dbReference>
<dbReference type="Gene3D" id="1.25.40.180">
    <property type="match status" value="1"/>
</dbReference>
<comment type="caution">
    <text evidence="6">The sequence shown here is derived from an EMBL/GenBank/DDBJ whole genome shotgun (WGS) entry which is preliminary data.</text>
</comment>
<dbReference type="EMBL" id="JAYRBN010000116">
    <property type="protein sequence ID" value="KAL2722180.1"/>
    <property type="molecule type" value="Genomic_DNA"/>
</dbReference>
<sequence>MVSVKRKSSIFKDTNIKKNKPCEKTRKQIRKEKRQEKKVKKAMFYQNRKQIPGRFVLNPDKMKENIIKSQENHGELHQNNSKHNANEKLKKQKKKKKMDTKSNLIIDNEHEDKMIKQLEKRLKLNKRKSNTIPKSFINDGLDYLLDFCDNDNRKQVVEMEEQLLKGEGDKDLEEDIAMFLENDDTKGIANCDTNDWSNDEQYEAQIALKNDKFKKRKQDEMIDSIKESDEDLLSDKSLDDIETNISQSSDNDDLWEDIYGRTRDKKGNIVNNVSSVIQRKPLEAIQDNDEKRCRLKKQLKGLLNRLAESNMHIIANQVDELYMCNSRNDMNTILSELIMQALISSVLTPDRLICEHMMLITILHANVGTEVGAHFLLTFIKKFDEMLKASYTVEDKQLDNLVLLLSHLYNFKVYNHRLLYQILDKLSSKFEEKEIELILLILKTAGFPLRKDDPLALKELILNLQKIASNIESDNSRVKFMLDILMAIKNNNVSKIPQYDPSHIEHLKKLMKSFIHKGKSIVKLNISLEDLLKADERGKWWIVGCAWSGNRNLDEGKKVTEGKKTMFSQNILDLARKQRMNTDIRRNIFCILMTAEDYLDAFEKLSHLGLTDQQEREIIYVLMDCCLQEKKFNPYYAVLAERFCLCDRKYQLTIQYMLWDKFKILDNYNVKQLANLAKFLTHLFIQRSLSISILKVLNFAELDKQTMKLVRQIMIGIFLCKNEEDCLQVFERISSTSLLQTFRESLRLFINHFLIRNIESCKVMEVEGALIKQRAYQVDKLLLNRECKILF</sequence>